<protein>
    <submittedName>
        <fullName evidence="1">Uncharacterized protein</fullName>
    </submittedName>
</protein>
<evidence type="ECO:0000313" key="1">
    <source>
        <dbReference type="EMBL" id="MBC2474634.1"/>
    </source>
</evidence>
<dbReference type="RefSeq" id="WP_171779655.1">
    <property type="nucleotide sequence ID" value="NZ_JABAGV010000015.1"/>
</dbReference>
<accession>A0AAW3W729</accession>
<dbReference type="Proteomes" id="UP001194098">
    <property type="component" value="Unassembled WGS sequence"/>
</dbReference>
<reference evidence="1" key="1">
    <citation type="submission" date="2020-04" db="EMBL/GenBank/DDBJ databases">
        <authorList>
            <person name="Brown S."/>
        </authorList>
    </citation>
    <scope>NUCLEOTIDE SEQUENCE</scope>
    <source>
        <strain evidence="1">DJ015</strain>
    </source>
</reference>
<comment type="caution">
    <text evidence="1">The sequence shown here is derived from an EMBL/GenBank/DDBJ whole genome shotgun (WGS) entry which is preliminary data.</text>
</comment>
<name>A0AAW3W729_CLOBE</name>
<gene>
    <name evidence="1" type="ORF">HGI39_07960</name>
</gene>
<dbReference type="EMBL" id="JABAGV010000015">
    <property type="protein sequence ID" value="MBC2474634.1"/>
    <property type="molecule type" value="Genomic_DNA"/>
</dbReference>
<organism evidence="1 2">
    <name type="scientific">Clostridium beijerinckii</name>
    <name type="common">Clostridium MP</name>
    <dbReference type="NCBI Taxonomy" id="1520"/>
    <lineage>
        <taxon>Bacteria</taxon>
        <taxon>Bacillati</taxon>
        <taxon>Bacillota</taxon>
        <taxon>Clostridia</taxon>
        <taxon>Eubacteriales</taxon>
        <taxon>Clostridiaceae</taxon>
        <taxon>Clostridium</taxon>
    </lineage>
</organism>
<proteinExistence type="predicted"/>
<dbReference type="AlphaFoldDB" id="A0AAW3W729"/>
<reference evidence="1" key="2">
    <citation type="journal article" date="2022" name="Nat. Biotechnol.">
        <title>Carbon-negative production of acetone and isopropanol by gas fermentation at industrial pilot scale.</title>
        <authorList>
            <person name="Liew F.E."/>
            <person name="Nogle R."/>
            <person name="Abdalla T."/>
            <person name="Rasor B.J."/>
            <person name="Canter C."/>
            <person name="Jensen R.O."/>
            <person name="Wang L."/>
            <person name="Strutz J."/>
            <person name="Chirania P."/>
            <person name="De Tissera S."/>
            <person name="Mueller A.P."/>
            <person name="Ruan Z."/>
            <person name="Gao A."/>
            <person name="Tran L."/>
            <person name="Engle N.L."/>
            <person name="Bromley J.C."/>
            <person name="Daniell J."/>
            <person name="Conrado R."/>
            <person name="Tschaplinski T.J."/>
            <person name="Giannone R.J."/>
            <person name="Hettich R.L."/>
            <person name="Karim A.S."/>
            <person name="Simpson S.D."/>
            <person name="Brown S.D."/>
            <person name="Leang C."/>
            <person name="Jewett M.C."/>
            <person name="Kopke M."/>
        </authorList>
    </citation>
    <scope>NUCLEOTIDE SEQUENCE</scope>
    <source>
        <strain evidence="1">DJ015</strain>
    </source>
</reference>
<sequence length="188" mass="22018">MMRDEFKFMVDEDIKDIEELIDNEKYTNEYYKEIVSRYHSYIDKFGEGLYSYFHESGFYDDVNGESLKHNLIVIKNKLIAFRAYGYSNNEQKPDTKITLSNSNSNSNINQINININFEDARKKVENMTSLSELEIQEILDKINYIEGIVKSDDRKTKKWESCKSVIKWIADKGVDVGTTLLPLLLKIN</sequence>
<evidence type="ECO:0000313" key="2">
    <source>
        <dbReference type="Proteomes" id="UP001194098"/>
    </source>
</evidence>